<evidence type="ECO:0000256" key="1">
    <source>
        <dbReference type="SAM" id="MobiDB-lite"/>
    </source>
</evidence>
<reference evidence="2" key="1">
    <citation type="journal article" date="2019" name="Sci. Rep.">
        <title>Draft genome of Tanacetum cinerariifolium, the natural source of mosquito coil.</title>
        <authorList>
            <person name="Yamashiro T."/>
            <person name="Shiraishi A."/>
            <person name="Satake H."/>
            <person name="Nakayama K."/>
        </authorList>
    </citation>
    <scope>NUCLEOTIDE SEQUENCE</scope>
</reference>
<name>A0A699X299_TANCI</name>
<organism evidence="2">
    <name type="scientific">Tanacetum cinerariifolium</name>
    <name type="common">Dalmatian daisy</name>
    <name type="synonym">Chrysanthemum cinerariifolium</name>
    <dbReference type="NCBI Taxonomy" id="118510"/>
    <lineage>
        <taxon>Eukaryota</taxon>
        <taxon>Viridiplantae</taxon>
        <taxon>Streptophyta</taxon>
        <taxon>Embryophyta</taxon>
        <taxon>Tracheophyta</taxon>
        <taxon>Spermatophyta</taxon>
        <taxon>Magnoliopsida</taxon>
        <taxon>eudicotyledons</taxon>
        <taxon>Gunneridae</taxon>
        <taxon>Pentapetalae</taxon>
        <taxon>asterids</taxon>
        <taxon>campanulids</taxon>
        <taxon>Asterales</taxon>
        <taxon>Asteraceae</taxon>
        <taxon>Asteroideae</taxon>
        <taxon>Anthemideae</taxon>
        <taxon>Anthemidinae</taxon>
        <taxon>Tanacetum</taxon>
    </lineage>
</organism>
<accession>A0A699X299</accession>
<evidence type="ECO:0000313" key="2">
    <source>
        <dbReference type="EMBL" id="GFD54202.1"/>
    </source>
</evidence>
<dbReference type="AlphaFoldDB" id="A0A699X299"/>
<protein>
    <submittedName>
        <fullName evidence="2">Uncharacterized protein</fullName>
    </submittedName>
</protein>
<proteinExistence type="predicted"/>
<sequence length="60" mass="6344">GTPPVRCLATPSNAGCHPVNPGRRRPDTSISVPPRTPARAVARWRTTALCSGRYGVCKSS</sequence>
<gene>
    <name evidence="2" type="ORF">Tci_926171</name>
</gene>
<feature type="non-terminal residue" evidence="2">
    <location>
        <position position="1"/>
    </location>
</feature>
<dbReference type="EMBL" id="BKCJ011803177">
    <property type="protein sequence ID" value="GFD54202.1"/>
    <property type="molecule type" value="Genomic_DNA"/>
</dbReference>
<comment type="caution">
    <text evidence="2">The sequence shown here is derived from an EMBL/GenBank/DDBJ whole genome shotgun (WGS) entry which is preliminary data.</text>
</comment>
<feature type="region of interest" description="Disordered" evidence="1">
    <location>
        <begin position="1"/>
        <end position="38"/>
    </location>
</feature>